<protein>
    <submittedName>
        <fullName evidence="2">Glycerophosphodiester phosphodiesterase</fullName>
    </submittedName>
</protein>
<feature type="domain" description="GP-PDE" evidence="1">
    <location>
        <begin position="40"/>
        <end position="317"/>
    </location>
</feature>
<dbReference type="PROSITE" id="PS51704">
    <property type="entry name" value="GP_PDE"/>
    <property type="match status" value="1"/>
</dbReference>
<dbReference type="EMBL" id="JBHLUH010000039">
    <property type="protein sequence ID" value="MFC0529900.1"/>
    <property type="molecule type" value="Genomic_DNA"/>
</dbReference>
<evidence type="ECO:0000313" key="2">
    <source>
        <dbReference type="EMBL" id="MFC0529900.1"/>
    </source>
</evidence>
<dbReference type="PANTHER" id="PTHR46211:SF14">
    <property type="entry name" value="GLYCEROPHOSPHODIESTER PHOSPHODIESTERASE"/>
    <property type="match status" value="1"/>
</dbReference>
<dbReference type="PANTHER" id="PTHR46211">
    <property type="entry name" value="GLYCEROPHOSPHORYL DIESTER PHOSPHODIESTERASE"/>
    <property type="match status" value="1"/>
</dbReference>
<dbReference type="Proteomes" id="UP001589867">
    <property type="component" value="Unassembled WGS sequence"/>
</dbReference>
<dbReference type="CDD" id="cd08561">
    <property type="entry name" value="GDPD_cytoplasmic_ScUgpQ2_like"/>
    <property type="match status" value="1"/>
</dbReference>
<reference evidence="2 3" key="1">
    <citation type="submission" date="2024-09" db="EMBL/GenBank/DDBJ databases">
        <authorList>
            <person name="Sun Q."/>
            <person name="Mori K."/>
        </authorList>
    </citation>
    <scope>NUCLEOTIDE SEQUENCE [LARGE SCALE GENOMIC DNA]</scope>
    <source>
        <strain evidence="2 3">TBRC 3947</strain>
    </source>
</reference>
<comment type="caution">
    <text evidence="2">The sequence shown here is derived from an EMBL/GenBank/DDBJ whole genome shotgun (WGS) entry which is preliminary data.</text>
</comment>
<dbReference type="Pfam" id="PF03009">
    <property type="entry name" value="GDPD"/>
    <property type="match status" value="1"/>
</dbReference>
<accession>A0ABV6M5C4</accession>
<dbReference type="InterPro" id="IPR030395">
    <property type="entry name" value="GP_PDE_dom"/>
</dbReference>
<dbReference type="Gene3D" id="3.20.20.190">
    <property type="entry name" value="Phosphatidylinositol (PI) phosphodiesterase"/>
    <property type="match status" value="1"/>
</dbReference>
<evidence type="ECO:0000259" key="1">
    <source>
        <dbReference type="PROSITE" id="PS51704"/>
    </source>
</evidence>
<keyword evidence="3" id="KW-1185">Reference proteome</keyword>
<dbReference type="RefSeq" id="WP_377252970.1">
    <property type="nucleotide sequence ID" value="NZ_JBHLUH010000039.1"/>
</dbReference>
<dbReference type="SUPFAM" id="SSF51695">
    <property type="entry name" value="PLC-like phosphodiesterases"/>
    <property type="match status" value="1"/>
</dbReference>
<dbReference type="InterPro" id="IPR017946">
    <property type="entry name" value="PLC-like_Pdiesterase_TIM-brl"/>
</dbReference>
<proteinExistence type="predicted"/>
<sequence>MTRPLRRVAAITIASLTLIPLGAVPAVATGSGNRWLDKRFLHIAHQGGESEAPSNTMYAFQRAARLGADVLELDVHSTADDVLVAHHDASVDRTTDGTGLIREKTYRELRALDAAYNFVPGRNAVPGLPPESYPLRGVRTHDKRPPRGYQAVDFTIPTLREVLRTFPHRPISIEIKGTSDADTESFLHNARLLARLLNRTGRTGNIIVTSFNDQAVAEFHRLAPKVALAPGLQGLTNYFFGGVRPIEGTVALQVPVTYQGIPIATPAFIARAHADGYAVHVWFSGTAPEDEATYNALIDACADGLMSSWPTLLERILDERGIARPGSPGSDPCAEDAA</sequence>
<organism evidence="2 3">
    <name type="scientific">Phytohabitans kaempferiae</name>
    <dbReference type="NCBI Taxonomy" id="1620943"/>
    <lineage>
        <taxon>Bacteria</taxon>
        <taxon>Bacillati</taxon>
        <taxon>Actinomycetota</taxon>
        <taxon>Actinomycetes</taxon>
        <taxon>Micromonosporales</taxon>
        <taxon>Micromonosporaceae</taxon>
    </lineage>
</organism>
<name>A0ABV6M5C4_9ACTN</name>
<evidence type="ECO:0000313" key="3">
    <source>
        <dbReference type="Proteomes" id="UP001589867"/>
    </source>
</evidence>
<gene>
    <name evidence="2" type="ORF">ACFFIA_19755</name>
</gene>